<dbReference type="Pfam" id="PF10180">
    <property type="entry name" value="WKF"/>
    <property type="match status" value="1"/>
</dbReference>
<evidence type="ECO:0000259" key="2">
    <source>
        <dbReference type="Pfam" id="PF10180"/>
    </source>
</evidence>
<organism evidence="3 4">
    <name type="scientific">Zygosaccharomyces bailii (strain CLIB 213 / ATCC 58445 / CBS 680 / BCRC 21525 / NBRC 1098 / NCYC 1416 / NRRL Y-2227)</name>
    <dbReference type="NCBI Taxonomy" id="1333698"/>
    <lineage>
        <taxon>Eukaryota</taxon>
        <taxon>Fungi</taxon>
        <taxon>Dikarya</taxon>
        <taxon>Ascomycota</taxon>
        <taxon>Saccharomycotina</taxon>
        <taxon>Saccharomycetes</taxon>
        <taxon>Saccharomycetales</taxon>
        <taxon>Saccharomycetaceae</taxon>
        <taxon>Zygosaccharomyces</taxon>
    </lineage>
</organism>
<name>A0A8J2X8P3_ZYGB2</name>
<reference evidence="4" key="1">
    <citation type="journal article" date="2013" name="Genome Announc.">
        <title>Genome sequence of the food spoilage yeast Zygosaccharomyces bailii CLIB 213(T).</title>
        <authorList>
            <person name="Galeote V."/>
            <person name="Bigey F."/>
            <person name="Devillers H."/>
            <person name="Neuveglise C."/>
            <person name="Dequin S."/>
        </authorList>
    </citation>
    <scope>NUCLEOTIDE SEQUENCE [LARGE SCALE GENOMIC DNA]</scope>
    <source>
        <strain evidence="4">CLIB 213 / ATCC 58445 / CBS 680 / CCRC 21525 / NBRC 1098 / NCYC 1416 / NRRL Y-2227</strain>
    </source>
</reference>
<gene>
    <name evidence="3" type="ORF">BN860_02058g</name>
</gene>
<dbReference type="AlphaFoldDB" id="A0A8J2X8P3"/>
<feature type="region of interest" description="Disordered" evidence="1">
    <location>
        <begin position="1"/>
        <end position="30"/>
    </location>
</feature>
<dbReference type="InterPro" id="IPR019327">
    <property type="entry name" value="WKF"/>
</dbReference>
<evidence type="ECO:0000256" key="1">
    <source>
        <dbReference type="SAM" id="MobiDB-lite"/>
    </source>
</evidence>
<keyword evidence="4" id="KW-1185">Reference proteome</keyword>
<dbReference type="PANTHER" id="PTHR22306:SF2">
    <property type="entry name" value="CHROMOSOME 7 OPEN READING FRAME 50"/>
    <property type="match status" value="1"/>
</dbReference>
<dbReference type="OrthoDB" id="10261563at2759"/>
<dbReference type="EMBL" id="HG316459">
    <property type="protein sequence ID" value="CDF90161.1"/>
    <property type="molecule type" value="Genomic_DNA"/>
</dbReference>
<accession>A0A8J2X8P3</accession>
<feature type="region of interest" description="Disordered" evidence="1">
    <location>
        <begin position="54"/>
        <end position="83"/>
    </location>
</feature>
<dbReference type="Proteomes" id="UP000019375">
    <property type="component" value="Unassembled WGS sequence"/>
</dbReference>
<feature type="region of interest" description="Disordered" evidence="1">
    <location>
        <begin position="218"/>
        <end position="263"/>
    </location>
</feature>
<evidence type="ECO:0000313" key="4">
    <source>
        <dbReference type="Proteomes" id="UP000019375"/>
    </source>
</evidence>
<protein>
    <submittedName>
        <fullName evidence="3">ZYBA0S06-02058g1_1</fullName>
    </submittedName>
</protein>
<dbReference type="PANTHER" id="PTHR22306">
    <property type="entry name" value="CHROMOSOME 7 OPEN READING FRAME 50"/>
    <property type="match status" value="1"/>
</dbReference>
<proteinExistence type="predicted"/>
<sequence length="292" mass="34861">MSEHIPAWKRINIKRQQQDPTNKHDDDPLNITTHLATGSLTKKQKQKIIRGDDREEMVHKGKKPKTETITKKKEKLPREERDAKRQNVLKDQLRYLIDFYLSKANPQGMLPQQLYSLTNVRSNYPEKFGTDVNHKDEEQDTTQVVDVWKFSKQKQNWLIKHFFNVEQLPVEYDDLLLSYFKELKSPSIKDRVAAACMQNVKQWNEYIEKQEEKMKSIVEEEPDEHEKHQQEKDGKQEDKTENLEQKQQEKKADEESELIPPDKRVVSRSQQLLKLWQIEPFIELRSFYDETS</sequence>
<feature type="compositionally biased region" description="Basic and acidic residues" evidence="1">
    <location>
        <begin position="218"/>
        <end position="253"/>
    </location>
</feature>
<feature type="domain" description="WKF" evidence="2">
    <location>
        <begin position="94"/>
        <end position="197"/>
    </location>
</feature>
<evidence type="ECO:0000313" key="3">
    <source>
        <dbReference type="EMBL" id="CDF90161.1"/>
    </source>
</evidence>